<dbReference type="NCBIfam" id="TIGR02937">
    <property type="entry name" value="sigma70-ECF"/>
    <property type="match status" value="1"/>
</dbReference>
<evidence type="ECO:0000313" key="10">
    <source>
        <dbReference type="Proteomes" id="UP000766986"/>
    </source>
</evidence>
<reference evidence="7" key="4">
    <citation type="submission" date="2021-09" db="EMBL/GenBank/DDBJ databases">
        <authorList>
            <person name="Gilroy R."/>
        </authorList>
    </citation>
    <scope>NUCLEOTIDE SEQUENCE</scope>
    <source>
        <strain evidence="7">CHK55-1828</strain>
    </source>
</reference>
<evidence type="ECO:0000256" key="2">
    <source>
        <dbReference type="ARBA" id="ARBA00023015"/>
    </source>
</evidence>
<gene>
    <name evidence="8" type="ORF">H7U35_06940</name>
    <name evidence="7" type="ORF">K8W02_00755</name>
</gene>
<proteinExistence type="inferred from homology"/>
<dbReference type="PANTHER" id="PTHR43133">
    <property type="entry name" value="RNA POLYMERASE ECF-TYPE SIGMA FACTO"/>
    <property type="match status" value="1"/>
</dbReference>
<dbReference type="Proteomes" id="UP000766986">
    <property type="component" value="Unassembled WGS sequence"/>
</dbReference>
<dbReference type="Pfam" id="PF04542">
    <property type="entry name" value="Sigma70_r2"/>
    <property type="match status" value="1"/>
</dbReference>
<dbReference type="OrthoDB" id="1056775at2"/>
<dbReference type="InterPro" id="IPR036388">
    <property type="entry name" value="WH-like_DNA-bd_sf"/>
</dbReference>
<dbReference type="Pfam" id="PF08281">
    <property type="entry name" value="Sigma70_r4_2"/>
    <property type="match status" value="1"/>
</dbReference>
<keyword evidence="10" id="KW-1185">Reference proteome</keyword>
<protein>
    <submittedName>
        <fullName evidence="7">Sigma-70 family RNA polymerase sigma factor</fullName>
    </submittedName>
</protein>
<keyword evidence="4" id="KW-0804">Transcription</keyword>
<dbReference type="EMBL" id="JACLYZ010000012">
    <property type="protein sequence ID" value="MBM6734955.1"/>
    <property type="molecule type" value="Genomic_DNA"/>
</dbReference>
<dbReference type="InterPro" id="IPR014284">
    <property type="entry name" value="RNA_pol_sigma-70_dom"/>
</dbReference>
<dbReference type="SUPFAM" id="SSF88659">
    <property type="entry name" value="Sigma3 and sigma4 domains of RNA polymerase sigma factors"/>
    <property type="match status" value="1"/>
</dbReference>
<feature type="domain" description="RNA polymerase sigma-70 region 2" evidence="5">
    <location>
        <begin position="21"/>
        <end position="89"/>
    </location>
</feature>
<reference evidence="7" key="2">
    <citation type="journal article" date="2021" name="PeerJ">
        <title>Extensive microbial diversity within the chicken gut microbiome revealed by metagenomics and culture.</title>
        <authorList>
            <person name="Gilroy R."/>
            <person name="Ravi A."/>
            <person name="Getino M."/>
            <person name="Pursley I."/>
            <person name="Horton D.L."/>
            <person name="Alikhan N.F."/>
            <person name="Baker D."/>
            <person name="Gharbi K."/>
            <person name="Hall N."/>
            <person name="Watson M."/>
            <person name="Adriaenssens E.M."/>
            <person name="Foster-Nyarko E."/>
            <person name="Jarju S."/>
            <person name="Secka A."/>
            <person name="Antonio M."/>
            <person name="Oren A."/>
            <person name="Chaudhuri R.R."/>
            <person name="La Ragione R."/>
            <person name="Hildebrand F."/>
            <person name="Pallen M.J."/>
        </authorList>
    </citation>
    <scope>NUCLEOTIDE SEQUENCE</scope>
    <source>
        <strain evidence="7">CHK55-1828</strain>
    </source>
</reference>
<dbReference type="CDD" id="cd06171">
    <property type="entry name" value="Sigma70_r4"/>
    <property type="match status" value="1"/>
</dbReference>
<dbReference type="SUPFAM" id="SSF88946">
    <property type="entry name" value="Sigma2 domain of RNA polymerase sigma factors"/>
    <property type="match status" value="1"/>
</dbReference>
<dbReference type="AlphaFoldDB" id="A0A921HVZ2"/>
<dbReference type="PANTHER" id="PTHR43133:SF46">
    <property type="entry name" value="RNA POLYMERASE SIGMA-70 FACTOR ECF SUBFAMILY"/>
    <property type="match status" value="1"/>
</dbReference>
<evidence type="ECO:0000313" key="7">
    <source>
        <dbReference type="EMBL" id="HJF90906.1"/>
    </source>
</evidence>
<dbReference type="EMBL" id="DYVX01000003">
    <property type="protein sequence ID" value="HJF90906.1"/>
    <property type="molecule type" value="Genomic_DNA"/>
</dbReference>
<dbReference type="InterPro" id="IPR013324">
    <property type="entry name" value="RNA_pol_sigma_r3/r4-like"/>
</dbReference>
<evidence type="ECO:0000256" key="1">
    <source>
        <dbReference type="ARBA" id="ARBA00010641"/>
    </source>
</evidence>
<dbReference type="RefSeq" id="WP_022020908.1">
    <property type="nucleotide sequence ID" value="NZ_CAUDDV010000030.1"/>
</dbReference>
<keyword evidence="3" id="KW-0731">Sigma factor</keyword>
<dbReference type="InterPro" id="IPR007627">
    <property type="entry name" value="RNA_pol_sigma70_r2"/>
</dbReference>
<accession>A0A921HVZ2</accession>
<keyword evidence="2" id="KW-0805">Transcription regulation</keyword>
<dbReference type="Gene3D" id="1.10.10.10">
    <property type="entry name" value="Winged helix-like DNA-binding domain superfamily/Winged helix DNA-binding domain"/>
    <property type="match status" value="1"/>
</dbReference>
<evidence type="ECO:0000259" key="6">
    <source>
        <dbReference type="Pfam" id="PF08281"/>
    </source>
</evidence>
<dbReference type="Gene3D" id="1.10.1740.10">
    <property type="match status" value="1"/>
</dbReference>
<name>A0A921HVZ2_9BACT</name>
<evidence type="ECO:0000259" key="5">
    <source>
        <dbReference type="Pfam" id="PF04542"/>
    </source>
</evidence>
<dbReference type="InterPro" id="IPR013325">
    <property type="entry name" value="RNA_pol_sigma_r2"/>
</dbReference>
<reference evidence="8" key="1">
    <citation type="submission" date="2020-08" db="EMBL/GenBank/DDBJ databases">
        <authorList>
            <person name="Cejkova D."/>
            <person name="Kubasova T."/>
            <person name="Jahodarova E."/>
            <person name="Rychlik I."/>
        </authorList>
    </citation>
    <scope>NUCLEOTIDE SEQUENCE</scope>
    <source>
        <strain evidence="8">An772</strain>
    </source>
</reference>
<organism evidence="7 9">
    <name type="scientific">Mediterranea massiliensis</name>
    <dbReference type="NCBI Taxonomy" id="1841865"/>
    <lineage>
        <taxon>Bacteria</taxon>
        <taxon>Pseudomonadati</taxon>
        <taxon>Bacteroidota</taxon>
        <taxon>Bacteroidia</taxon>
        <taxon>Bacteroidales</taxon>
        <taxon>Bacteroidaceae</taxon>
        <taxon>Mediterranea</taxon>
    </lineage>
</organism>
<dbReference type="Proteomes" id="UP000717835">
    <property type="component" value="Unassembled WGS sequence"/>
</dbReference>
<feature type="domain" description="RNA polymerase sigma factor 70 region 4 type 2" evidence="6">
    <location>
        <begin position="121"/>
        <end position="171"/>
    </location>
</feature>
<evidence type="ECO:0000313" key="8">
    <source>
        <dbReference type="EMBL" id="MBM6734955.1"/>
    </source>
</evidence>
<evidence type="ECO:0000256" key="3">
    <source>
        <dbReference type="ARBA" id="ARBA00023082"/>
    </source>
</evidence>
<evidence type="ECO:0000313" key="9">
    <source>
        <dbReference type="Proteomes" id="UP000717835"/>
    </source>
</evidence>
<evidence type="ECO:0000256" key="4">
    <source>
        <dbReference type="ARBA" id="ARBA00023163"/>
    </source>
</evidence>
<comment type="caution">
    <text evidence="7">The sequence shown here is derived from an EMBL/GenBank/DDBJ whole genome shotgun (WGS) entry which is preliminary data.</text>
</comment>
<dbReference type="InterPro" id="IPR013249">
    <property type="entry name" value="RNA_pol_sigma70_r4_t2"/>
</dbReference>
<dbReference type="GO" id="GO:0016987">
    <property type="term" value="F:sigma factor activity"/>
    <property type="evidence" value="ECO:0007669"/>
    <property type="project" value="UniProtKB-KW"/>
</dbReference>
<dbReference type="GO" id="GO:0003677">
    <property type="term" value="F:DNA binding"/>
    <property type="evidence" value="ECO:0007669"/>
    <property type="project" value="InterPro"/>
</dbReference>
<dbReference type="GO" id="GO:0006352">
    <property type="term" value="P:DNA-templated transcription initiation"/>
    <property type="evidence" value="ECO:0007669"/>
    <property type="project" value="InterPro"/>
</dbReference>
<dbReference type="InterPro" id="IPR039425">
    <property type="entry name" value="RNA_pol_sigma-70-like"/>
</dbReference>
<reference evidence="8 10" key="3">
    <citation type="journal article" date="2021" name="Sci. Rep.">
        <title>The distribution of antibiotic resistance genes in chicken gut microbiota commensals.</title>
        <authorList>
            <person name="Juricova H."/>
            <person name="Matiasovicova J."/>
            <person name="Kubasova T."/>
            <person name="Cejkova D."/>
            <person name="Rychlik I."/>
        </authorList>
    </citation>
    <scope>NUCLEOTIDE SEQUENCE [LARGE SCALE GENOMIC DNA]</scope>
    <source>
        <strain evidence="8 10">An772</strain>
    </source>
</reference>
<comment type="similarity">
    <text evidence="1">Belongs to the sigma-70 factor family. ECF subfamily.</text>
</comment>
<sequence length="183" mass="20719">MEELQLAEQCRLGNNVARRELYERYAGRMLALCMRYTGNREEAEDLLHDGFLKLFSSFGKFAWRGEGSLRAWMERVMVNVALEHLRRNDVLSQSAALDDMPLEAYDEPEPDACDTIPVQVLMRFIGELPAGYRTVFNLYVMEGKSHKEIAALLGINEKSSASQLARAKAALAEKVKGWMKTNG</sequence>